<evidence type="ECO:0000313" key="2">
    <source>
        <dbReference type="WBParaSite" id="ACAC_0001122801-mRNA-1"/>
    </source>
</evidence>
<reference evidence="1" key="1">
    <citation type="submission" date="2012-09" db="EMBL/GenBank/DDBJ databases">
        <authorList>
            <person name="Martin A.A."/>
        </authorList>
    </citation>
    <scope>NUCLEOTIDE SEQUENCE</scope>
</reference>
<proteinExistence type="predicted"/>
<dbReference type="AlphaFoldDB" id="A0A0K0DIS5"/>
<protein>
    <submittedName>
        <fullName evidence="2">Uncharacterized protein</fullName>
    </submittedName>
</protein>
<sequence length="109" mass="12498">MTTQSFTQFVRTIEGQNQVELGHALGRQSSEGNISRILPLKDPIVILNKNNAGNYNPNLKNKGYETLVDGKCLEELIEEEVEQKLNCLLTFRRQLGKLRTSPTRFQFFK</sequence>
<keyword evidence="1" id="KW-1185">Reference proteome</keyword>
<organism evidence="1 2">
    <name type="scientific">Angiostrongylus cantonensis</name>
    <name type="common">Rat lungworm</name>
    <dbReference type="NCBI Taxonomy" id="6313"/>
    <lineage>
        <taxon>Eukaryota</taxon>
        <taxon>Metazoa</taxon>
        <taxon>Ecdysozoa</taxon>
        <taxon>Nematoda</taxon>
        <taxon>Chromadorea</taxon>
        <taxon>Rhabditida</taxon>
        <taxon>Rhabditina</taxon>
        <taxon>Rhabditomorpha</taxon>
        <taxon>Strongyloidea</taxon>
        <taxon>Metastrongylidae</taxon>
        <taxon>Angiostrongylus</taxon>
    </lineage>
</organism>
<reference evidence="2" key="2">
    <citation type="submission" date="2017-02" db="UniProtKB">
        <authorList>
            <consortium name="WormBaseParasite"/>
        </authorList>
    </citation>
    <scope>IDENTIFICATION</scope>
</reference>
<dbReference type="WBParaSite" id="ACAC_0001122801-mRNA-1">
    <property type="protein sequence ID" value="ACAC_0001122801-mRNA-1"/>
    <property type="gene ID" value="ACAC_0001122801"/>
</dbReference>
<accession>A0A0K0DIS5</accession>
<dbReference type="Proteomes" id="UP000035642">
    <property type="component" value="Unassembled WGS sequence"/>
</dbReference>
<evidence type="ECO:0000313" key="1">
    <source>
        <dbReference type="Proteomes" id="UP000035642"/>
    </source>
</evidence>
<name>A0A0K0DIS5_ANGCA</name>